<dbReference type="PANTHER" id="PTHR37319:SF1">
    <property type="entry name" value="TRANSPOSASE TN5 DIMERISATION DOMAIN-CONTAINING PROTEIN"/>
    <property type="match status" value="1"/>
</dbReference>
<dbReference type="Proteomes" id="UP000094828">
    <property type="component" value="Unassembled WGS sequence"/>
</dbReference>
<protein>
    <submittedName>
        <fullName evidence="1">Uncharacterized protein</fullName>
    </submittedName>
</protein>
<dbReference type="Gene3D" id="3.90.350.10">
    <property type="entry name" value="Transposase Inhibitor Protein From Tn5, Chain A, domain 1"/>
    <property type="match status" value="1"/>
</dbReference>
<gene>
    <name evidence="1" type="ORF">A6X21_21760</name>
</gene>
<dbReference type="SUPFAM" id="SSF53098">
    <property type="entry name" value="Ribonuclease H-like"/>
    <property type="match status" value="1"/>
</dbReference>
<evidence type="ECO:0000313" key="2">
    <source>
        <dbReference type="Proteomes" id="UP000094828"/>
    </source>
</evidence>
<dbReference type="PANTHER" id="PTHR37319">
    <property type="entry name" value="TRANSPOSASE"/>
    <property type="match status" value="1"/>
</dbReference>
<reference evidence="1 2" key="1">
    <citation type="submission" date="2016-05" db="EMBL/GenBank/DDBJ databases">
        <title>Genomic and physiological characterization of Planctopirus sp. isolated from fresh water lake.</title>
        <authorList>
            <person name="Subhash Y."/>
            <person name="Ramana C."/>
        </authorList>
    </citation>
    <scope>NUCLEOTIDE SEQUENCE [LARGE SCALE GENOMIC DNA]</scope>
    <source>
        <strain evidence="1 2">JC280</strain>
    </source>
</reference>
<accession>A0A1C3EFY5</accession>
<dbReference type="EMBL" id="LYDR01000071">
    <property type="protein sequence ID" value="ODA32141.1"/>
    <property type="molecule type" value="Genomic_DNA"/>
</dbReference>
<dbReference type="InterPro" id="IPR012337">
    <property type="entry name" value="RNaseH-like_sf"/>
</dbReference>
<proteinExistence type="predicted"/>
<sequence>MVTRDGLPLGLAAVKRLTCKKFEGLNARGLNGGKHLVNTARMPIKENKSFHWLEKVRQLARTLGKAARCVHIGDRESDIYELFSECEWQEAKFVLRNCVNRQCLDGQ</sequence>
<dbReference type="RefSeq" id="WP_068847676.1">
    <property type="nucleotide sequence ID" value="NZ_LYDR01000071.1"/>
</dbReference>
<dbReference type="OrthoDB" id="282824at2"/>
<organism evidence="1 2">
    <name type="scientific">Planctopirus hydrillae</name>
    <dbReference type="NCBI Taxonomy" id="1841610"/>
    <lineage>
        <taxon>Bacteria</taxon>
        <taxon>Pseudomonadati</taxon>
        <taxon>Planctomycetota</taxon>
        <taxon>Planctomycetia</taxon>
        <taxon>Planctomycetales</taxon>
        <taxon>Planctomycetaceae</taxon>
        <taxon>Planctopirus</taxon>
    </lineage>
</organism>
<keyword evidence="2" id="KW-1185">Reference proteome</keyword>
<name>A0A1C3EFY5_9PLAN</name>
<comment type="caution">
    <text evidence="1">The sequence shown here is derived from an EMBL/GenBank/DDBJ whole genome shotgun (WGS) entry which is preliminary data.</text>
</comment>
<evidence type="ECO:0000313" key="1">
    <source>
        <dbReference type="EMBL" id="ODA32141.1"/>
    </source>
</evidence>
<dbReference type="InterPro" id="IPR047768">
    <property type="entry name" value="Tn5p-like"/>
</dbReference>
<dbReference type="AlphaFoldDB" id="A0A1C3EFY5"/>